<evidence type="ECO:0000313" key="2">
    <source>
        <dbReference type="EMBL" id="GIX70523.1"/>
    </source>
</evidence>
<keyword evidence="3" id="KW-1185">Reference proteome</keyword>
<gene>
    <name evidence="2" type="ORF">CEXT_321561</name>
</gene>
<dbReference type="AlphaFoldDB" id="A0AAV4MDT8"/>
<evidence type="ECO:0000256" key="1">
    <source>
        <dbReference type="SAM" id="MobiDB-lite"/>
    </source>
</evidence>
<sequence>MRFTGQSSKSILTPFASYSGTTVFAKTGNRHQPLPRDRRTLHSSAHLSFSPPFPAHDQNAEALGIHGTHGCARSGYRHDVSH</sequence>
<dbReference type="Proteomes" id="UP001054945">
    <property type="component" value="Unassembled WGS sequence"/>
</dbReference>
<reference evidence="2 3" key="1">
    <citation type="submission" date="2021-06" db="EMBL/GenBank/DDBJ databases">
        <title>Caerostris extrusa draft genome.</title>
        <authorList>
            <person name="Kono N."/>
            <person name="Arakawa K."/>
        </authorList>
    </citation>
    <scope>NUCLEOTIDE SEQUENCE [LARGE SCALE GENOMIC DNA]</scope>
</reference>
<comment type="caution">
    <text evidence="2">The sequence shown here is derived from an EMBL/GenBank/DDBJ whole genome shotgun (WGS) entry which is preliminary data.</text>
</comment>
<protein>
    <submittedName>
        <fullName evidence="2">Uncharacterized protein</fullName>
    </submittedName>
</protein>
<evidence type="ECO:0000313" key="3">
    <source>
        <dbReference type="Proteomes" id="UP001054945"/>
    </source>
</evidence>
<dbReference type="EMBL" id="BPLR01002147">
    <property type="protein sequence ID" value="GIX70523.1"/>
    <property type="molecule type" value="Genomic_DNA"/>
</dbReference>
<organism evidence="2 3">
    <name type="scientific">Caerostris extrusa</name>
    <name type="common">Bark spider</name>
    <name type="synonym">Caerostris bankana</name>
    <dbReference type="NCBI Taxonomy" id="172846"/>
    <lineage>
        <taxon>Eukaryota</taxon>
        <taxon>Metazoa</taxon>
        <taxon>Ecdysozoa</taxon>
        <taxon>Arthropoda</taxon>
        <taxon>Chelicerata</taxon>
        <taxon>Arachnida</taxon>
        <taxon>Araneae</taxon>
        <taxon>Araneomorphae</taxon>
        <taxon>Entelegynae</taxon>
        <taxon>Araneoidea</taxon>
        <taxon>Araneidae</taxon>
        <taxon>Caerostris</taxon>
    </lineage>
</organism>
<name>A0AAV4MDT8_CAEEX</name>
<feature type="region of interest" description="Disordered" evidence="1">
    <location>
        <begin position="24"/>
        <end position="56"/>
    </location>
</feature>
<proteinExistence type="predicted"/>
<accession>A0AAV4MDT8</accession>